<dbReference type="Proteomes" id="UP000887577">
    <property type="component" value="Unplaced"/>
</dbReference>
<organism evidence="2 3">
    <name type="scientific">Panagrolaimus superbus</name>
    <dbReference type="NCBI Taxonomy" id="310955"/>
    <lineage>
        <taxon>Eukaryota</taxon>
        <taxon>Metazoa</taxon>
        <taxon>Ecdysozoa</taxon>
        <taxon>Nematoda</taxon>
        <taxon>Chromadorea</taxon>
        <taxon>Rhabditida</taxon>
        <taxon>Tylenchina</taxon>
        <taxon>Panagrolaimomorpha</taxon>
        <taxon>Panagrolaimoidea</taxon>
        <taxon>Panagrolaimidae</taxon>
        <taxon>Panagrolaimus</taxon>
    </lineage>
</organism>
<evidence type="ECO:0000313" key="2">
    <source>
        <dbReference type="Proteomes" id="UP000887577"/>
    </source>
</evidence>
<sequence>MKPQQQSNNADKNFNETCLEIDDKYSLLEKYYSEASRLTNDEEMLQKRIQELEKYKYKAKLSIEKAEREKRIEKKRADAAEKEVQELHFHIIELNALQKEKDVQFADYKNAAEYNISKSDYEKEYAYQWIDNTQNELIKFQTTVNYLQRELEEEREKAVKEEQNWEEEIKGSLQIQCQRLGESLKAVEEKNDKLDLEAMKCRKTVANVEEQLNEIYENI</sequence>
<accession>A0A914Y8I9</accession>
<reference evidence="3" key="1">
    <citation type="submission" date="2022-11" db="UniProtKB">
        <authorList>
            <consortium name="WormBaseParasite"/>
        </authorList>
    </citation>
    <scope>IDENTIFICATION</scope>
</reference>
<dbReference type="AlphaFoldDB" id="A0A914Y8I9"/>
<feature type="coiled-coil region" evidence="1">
    <location>
        <begin position="28"/>
        <end position="85"/>
    </location>
</feature>
<feature type="coiled-coil region" evidence="1">
    <location>
        <begin position="130"/>
        <end position="218"/>
    </location>
</feature>
<evidence type="ECO:0000313" key="3">
    <source>
        <dbReference type="WBParaSite" id="PSU_v2.g15587.t1"/>
    </source>
</evidence>
<keyword evidence="2" id="KW-1185">Reference proteome</keyword>
<proteinExistence type="predicted"/>
<protein>
    <submittedName>
        <fullName evidence="3">Uncharacterized protein</fullName>
    </submittedName>
</protein>
<evidence type="ECO:0000256" key="1">
    <source>
        <dbReference type="SAM" id="Coils"/>
    </source>
</evidence>
<name>A0A914Y8I9_9BILA</name>
<keyword evidence="1" id="KW-0175">Coiled coil</keyword>
<dbReference type="WBParaSite" id="PSU_v2.g15587.t1">
    <property type="protein sequence ID" value="PSU_v2.g15587.t1"/>
    <property type="gene ID" value="PSU_v2.g15587"/>
</dbReference>